<evidence type="ECO:0000256" key="1">
    <source>
        <dbReference type="SAM" id="SignalP"/>
    </source>
</evidence>
<keyword evidence="1" id="KW-0732">Signal</keyword>
<sequence length="152" mass="17831">MATHKMKLTLFVVVLSVSQLVKVLPAQEFDQKLLQGILDVYEMCFKEVESFSKFAMRFYLAKIAELDQPDWNPRMKELLLSKFKKILPVDDSLEKCSKKSPELKGRENDELTYPEYKKTRYCLEIILENYLQQDIEYNSTIFVDCVGNPTPF</sequence>
<reference evidence="2 3" key="1">
    <citation type="submission" date="2019-01" db="EMBL/GenBank/DDBJ databases">
        <authorList>
            <person name="Sayadi A."/>
        </authorList>
    </citation>
    <scope>NUCLEOTIDE SEQUENCE [LARGE SCALE GENOMIC DNA]</scope>
</reference>
<gene>
    <name evidence="2" type="ORF">CALMAC_LOCUS14592</name>
</gene>
<feature type="signal peptide" evidence="1">
    <location>
        <begin position="1"/>
        <end position="25"/>
    </location>
</feature>
<dbReference type="EMBL" id="CAACVG010010266">
    <property type="protein sequence ID" value="VEN55407.1"/>
    <property type="molecule type" value="Genomic_DNA"/>
</dbReference>
<keyword evidence="3" id="KW-1185">Reference proteome</keyword>
<feature type="chain" id="PRO_5024881093" evidence="1">
    <location>
        <begin position="26"/>
        <end position="152"/>
    </location>
</feature>
<dbReference type="Proteomes" id="UP000410492">
    <property type="component" value="Unassembled WGS sequence"/>
</dbReference>
<organism evidence="2 3">
    <name type="scientific">Callosobruchus maculatus</name>
    <name type="common">Southern cowpea weevil</name>
    <name type="synonym">Pulse bruchid</name>
    <dbReference type="NCBI Taxonomy" id="64391"/>
    <lineage>
        <taxon>Eukaryota</taxon>
        <taxon>Metazoa</taxon>
        <taxon>Ecdysozoa</taxon>
        <taxon>Arthropoda</taxon>
        <taxon>Hexapoda</taxon>
        <taxon>Insecta</taxon>
        <taxon>Pterygota</taxon>
        <taxon>Neoptera</taxon>
        <taxon>Endopterygota</taxon>
        <taxon>Coleoptera</taxon>
        <taxon>Polyphaga</taxon>
        <taxon>Cucujiformia</taxon>
        <taxon>Chrysomeloidea</taxon>
        <taxon>Chrysomelidae</taxon>
        <taxon>Bruchinae</taxon>
        <taxon>Bruchini</taxon>
        <taxon>Callosobruchus</taxon>
    </lineage>
</organism>
<evidence type="ECO:0000313" key="2">
    <source>
        <dbReference type="EMBL" id="VEN55407.1"/>
    </source>
</evidence>
<dbReference type="AlphaFoldDB" id="A0A653D7U8"/>
<proteinExistence type="predicted"/>
<name>A0A653D7U8_CALMS</name>
<evidence type="ECO:0000313" key="3">
    <source>
        <dbReference type="Proteomes" id="UP000410492"/>
    </source>
</evidence>
<protein>
    <submittedName>
        <fullName evidence="2">Uncharacterized protein</fullName>
    </submittedName>
</protein>
<accession>A0A653D7U8</accession>